<evidence type="ECO:0000256" key="1">
    <source>
        <dbReference type="ARBA" id="ARBA00004571"/>
    </source>
</evidence>
<feature type="domain" description="TonB-dependent receptor-like beta-barrel" evidence="11">
    <location>
        <begin position="404"/>
        <end position="978"/>
    </location>
</feature>
<evidence type="ECO:0000256" key="10">
    <source>
        <dbReference type="SAM" id="SignalP"/>
    </source>
</evidence>
<dbReference type="Pfam" id="PF00593">
    <property type="entry name" value="TonB_dep_Rec_b-barrel"/>
    <property type="match status" value="1"/>
</dbReference>
<evidence type="ECO:0000259" key="11">
    <source>
        <dbReference type="Pfam" id="PF00593"/>
    </source>
</evidence>
<evidence type="ECO:0000313" key="16">
    <source>
        <dbReference type="Proteomes" id="UP000593663"/>
    </source>
</evidence>
<keyword evidence="13" id="KW-0675">Receptor</keyword>
<dbReference type="PROSITE" id="PS52016">
    <property type="entry name" value="TONB_DEPENDENT_REC_3"/>
    <property type="match status" value="1"/>
</dbReference>
<dbReference type="InterPro" id="IPR012910">
    <property type="entry name" value="Plug_dom"/>
</dbReference>
<dbReference type="EMBL" id="BEWI01000031">
    <property type="protein sequence ID" value="GAY21240.1"/>
    <property type="molecule type" value="Genomic_DNA"/>
</dbReference>
<dbReference type="PANTHER" id="PTHR47234:SF3">
    <property type="entry name" value="SECRETIN_TONB SHORT N-TERMINAL DOMAIN-CONTAINING PROTEIN"/>
    <property type="match status" value="1"/>
</dbReference>
<organism evidence="13 15">
    <name type="scientific">Sphingobium fuliginis (strain ATCC 27551)</name>
    <dbReference type="NCBI Taxonomy" id="336203"/>
    <lineage>
        <taxon>Bacteria</taxon>
        <taxon>Pseudomonadati</taxon>
        <taxon>Pseudomonadota</taxon>
        <taxon>Alphaproteobacteria</taxon>
        <taxon>Sphingomonadales</taxon>
        <taxon>Sphingomonadaceae</taxon>
        <taxon>Sphingobium</taxon>
    </lineage>
</organism>
<proteinExistence type="inferred from homology"/>
<keyword evidence="5 9" id="KW-0798">TonB box</keyword>
<comment type="similarity">
    <text evidence="8 9">Belongs to the TonB-dependent receptor family.</text>
</comment>
<evidence type="ECO:0000256" key="2">
    <source>
        <dbReference type="ARBA" id="ARBA00022448"/>
    </source>
</evidence>
<dbReference type="InterPro" id="IPR037066">
    <property type="entry name" value="Plug_dom_sf"/>
</dbReference>
<keyword evidence="6 8" id="KW-0472">Membrane</keyword>
<evidence type="ECO:0000313" key="15">
    <source>
        <dbReference type="Proteomes" id="UP000221538"/>
    </source>
</evidence>
<dbReference type="Pfam" id="PF07715">
    <property type="entry name" value="Plug"/>
    <property type="match status" value="1"/>
</dbReference>
<evidence type="ECO:0000259" key="12">
    <source>
        <dbReference type="Pfam" id="PF07715"/>
    </source>
</evidence>
<dbReference type="GO" id="GO:0009279">
    <property type="term" value="C:cell outer membrane"/>
    <property type="evidence" value="ECO:0007669"/>
    <property type="project" value="UniProtKB-SubCell"/>
</dbReference>
<dbReference type="InterPro" id="IPR000531">
    <property type="entry name" value="Beta-barrel_TonB"/>
</dbReference>
<dbReference type="InterPro" id="IPR039426">
    <property type="entry name" value="TonB-dep_rcpt-like"/>
</dbReference>
<evidence type="ECO:0000256" key="6">
    <source>
        <dbReference type="ARBA" id="ARBA00023136"/>
    </source>
</evidence>
<feature type="chain" id="PRO_5036035070" evidence="10">
    <location>
        <begin position="27"/>
        <end position="1017"/>
    </location>
</feature>
<feature type="domain" description="TonB-dependent receptor plug" evidence="12">
    <location>
        <begin position="65"/>
        <end position="187"/>
    </location>
</feature>
<accession>A0A292ZEF0</accession>
<dbReference type="AlphaFoldDB" id="A0A292ZEF0"/>
<reference evidence="13" key="3">
    <citation type="submission" date="2017-10" db="EMBL/GenBank/DDBJ databases">
        <title>Bioaugmenting a lab-scale membrane bioreactor with Sphingobium fuliginis OMI to degrade 4-tert-butylphenol.</title>
        <authorList>
            <person name="Takada K."/>
            <person name="Shiba T."/>
            <person name="Soda S."/>
            <person name="Inoue D."/>
            <person name="Miyake M."/>
            <person name="Eguchi M."/>
            <person name="Ike M."/>
        </authorList>
    </citation>
    <scope>NUCLEOTIDE SEQUENCE</scope>
    <source>
        <strain evidence="13">OMI</strain>
    </source>
</reference>
<dbReference type="SUPFAM" id="SSF56935">
    <property type="entry name" value="Porins"/>
    <property type="match status" value="1"/>
</dbReference>
<evidence type="ECO:0000256" key="4">
    <source>
        <dbReference type="ARBA" id="ARBA00022692"/>
    </source>
</evidence>
<reference evidence="13" key="4">
    <citation type="submission" date="2017-10" db="EMBL/GenBank/DDBJ databases">
        <authorList>
            <person name="Banno H."/>
            <person name="Chua N.-H."/>
        </authorList>
    </citation>
    <scope>NUCLEOTIDE SEQUENCE</scope>
    <source>
        <strain evidence="13">OMI</strain>
    </source>
</reference>
<evidence type="ECO:0000256" key="3">
    <source>
        <dbReference type="ARBA" id="ARBA00022452"/>
    </source>
</evidence>
<sequence>MTKDRLFISSLAVGASIIAMAVPAWAQEMAAAAPAQEDAVPQAAAPASNADIVVTGSRIVRDGYTAPTPVTVASTEELAKTTPSGVADALNKLPQFNNSLSPSKSANNFSNLPIHGNVLNLRGLGTPSNNPKGPLRTLILFDGMRVSPTEYVGTIDTNVLPQLLMQRVDVVTGGASAQWGSDAVAGVVNFILDKKFTGFKGVAQAGVDQRGNNGNQRLGGAFGADFAGGRGHVLLSAEYSNSDGMLRQDRDFATQGYNFVGSVTSTCALSANGQSRTCTAAPGTVANPYVVAPDIRISALAANGRIVGSSVAGNPFVGRVINNDGSTRPFNLGTVVGTTGFQQGGDGYKIPDDTNAISPLTNYNGFGRVSYDLTDDINFFVQGLYARSKYHYFTQGNSLIPATQSARIYKGNPYLSTALDGALTGANDYYVVGQQDAGQPKPIAYEKTDYWTATTGLAGKFDDFNWQVTYSHGDSKHSMDNVGLYDNQKLYAALDAVRDPSTGQVTCRVLLNPTYASQYAGCKPIDVMHGDPSKSTPEGYAYATGTSSYRARFKQDAIAANISGSLFELPAGPVDIAVGVEYRRQSLRLTSNADPSLLDTDAEREAYFAGLRGVPRAESATVPYPTGSINTLFYWLTNVGSAAGKLNVKEAYAELAVPILKDTPFFRELSVNGAIRVTDYSTSGTVKTWKVGGTWKPVDDLLLRGTYSHDIRAPNLFELYAGAQSGIGIVNDVRSADGSYGSGQNVNANTVTSGNPNLKPEVADTYTFGAVFSPSFLRGFSASIDYYNIKVDKLIDSLSAQQILTNCLNAGGSGVAECNLIERASPTSFPSLIRLTPANIAFLKTAGIDFDFTYRTAVGNGGLGVRLYLNYLDKFDAQQYAGAPIAHYAGVSVVTSNPQGFPRWRGNLTVDYTNGPFGLTIGEQYIGKMRLDIPGGATPIQFVNPKVKPVWYTDLTMRYTIPHGDGGNFEFFATVNNLFDKKPPLIPGTVPGVNPPTNIAVYDIVGRAFTAGVRVKF</sequence>
<reference evidence="14" key="6">
    <citation type="journal article" date="2021" name="Microbiol. Resour. Announc.">
        <title>Complete Genome Sequence of Sphingobium barthaii KK22, a High-Molecular-Weight Polycyclic Aromatic Hydrocarbon-Degrading Soil Bacterium.</title>
        <authorList>
            <person name="Mori J.F."/>
            <person name="Kanaly R.A."/>
        </authorList>
    </citation>
    <scope>NUCLEOTIDE SEQUENCE</scope>
    <source>
        <strain evidence="14">KK22</strain>
    </source>
</reference>
<evidence type="ECO:0000313" key="13">
    <source>
        <dbReference type="EMBL" id="GAY21240.1"/>
    </source>
</evidence>
<dbReference type="Gene3D" id="2.40.170.20">
    <property type="entry name" value="TonB-dependent receptor, beta-barrel domain"/>
    <property type="match status" value="1"/>
</dbReference>
<reference evidence="13 15" key="1">
    <citation type="journal article" date="2013" name="Biodegradation">
        <title>Occurrence of 4-tert-butylphenol (4-t-BP) biodegradation in an aquatic sample caused by the presence of Spirodela polyrrhiza and isolation of a 4-t-BP-utilizing bacterium.</title>
        <authorList>
            <person name="Ogata Y."/>
            <person name="Toyama T."/>
            <person name="Yu N."/>
            <person name="Wang X."/>
            <person name="Sei K."/>
            <person name="Ike M."/>
        </authorList>
    </citation>
    <scope>NUCLEOTIDE SEQUENCE [LARGE SCALE GENOMIC DNA]</scope>
    <source>
        <strain evidence="13 15">OMI</strain>
    </source>
</reference>
<feature type="signal peptide" evidence="10">
    <location>
        <begin position="1"/>
        <end position="26"/>
    </location>
</feature>
<keyword evidence="10" id="KW-0732">Signal</keyword>
<keyword evidence="2 8" id="KW-0813">Transport</keyword>
<dbReference type="Proteomes" id="UP000221538">
    <property type="component" value="Unassembled WGS sequence"/>
</dbReference>
<gene>
    <name evidence="14" type="ORF">H5V43_06450</name>
    <name evidence="13" type="ORF">SFOMI_1777</name>
</gene>
<name>A0A292ZEF0_SPHSA</name>
<dbReference type="Gene3D" id="2.170.130.10">
    <property type="entry name" value="TonB-dependent receptor, plug domain"/>
    <property type="match status" value="1"/>
</dbReference>
<dbReference type="RefSeq" id="WP_025548813.1">
    <property type="nucleotide sequence ID" value="NZ_BATN01000028.1"/>
</dbReference>
<protein>
    <submittedName>
        <fullName evidence="13">TonB-dependent receptor</fullName>
    </submittedName>
</protein>
<keyword evidence="7 8" id="KW-0998">Cell outer membrane</keyword>
<evidence type="ECO:0000313" key="14">
    <source>
        <dbReference type="EMBL" id="QOT72750.1"/>
    </source>
</evidence>
<keyword evidence="4 8" id="KW-0812">Transmembrane</keyword>
<evidence type="ECO:0000256" key="5">
    <source>
        <dbReference type="ARBA" id="ARBA00023077"/>
    </source>
</evidence>
<evidence type="ECO:0000256" key="9">
    <source>
        <dbReference type="RuleBase" id="RU003357"/>
    </source>
</evidence>
<comment type="subcellular location">
    <subcellularLocation>
        <location evidence="1 8">Cell outer membrane</location>
        <topology evidence="1 8">Multi-pass membrane protein</topology>
    </subcellularLocation>
</comment>
<evidence type="ECO:0000256" key="7">
    <source>
        <dbReference type="ARBA" id="ARBA00023237"/>
    </source>
</evidence>
<dbReference type="KEGG" id="sbar:H5V43_06450"/>
<dbReference type="PANTHER" id="PTHR47234">
    <property type="match status" value="1"/>
</dbReference>
<keyword evidence="3 8" id="KW-1134">Transmembrane beta strand</keyword>
<dbReference type="EMBL" id="CP060035">
    <property type="protein sequence ID" value="QOT72750.1"/>
    <property type="molecule type" value="Genomic_DNA"/>
</dbReference>
<dbReference type="Proteomes" id="UP000593663">
    <property type="component" value="Chromosome 1"/>
</dbReference>
<dbReference type="InterPro" id="IPR036942">
    <property type="entry name" value="Beta-barrel_TonB_sf"/>
</dbReference>
<reference evidence="13 15" key="2">
    <citation type="journal article" date="2013" name="Environ. Sci. Technol.">
        <title>The 4-tert-butylphenol-utilizing bacterium Sphingobium fuliginis OMI can degrade bisphenols via phenolic ring hydroxylation and meta-cleavage pathway.</title>
        <authorList>
            <person name="Ogata Y."/>
            <person name="Goda S."/>
            <person name="Toyama T."/>
            <person name="Sei K."/>
            <person name="Ike M."/>
        </authorList>
    </citation>
    <scope>NUCLEOTIDE SEQUENCE [LARGE SCALE GENOMIC DNA]</scope>
    <source>
        <strain evidence="13 15">OMI</strain>
    </source>
</reference>
<reference evidence="16" key="5">
    <citation type="submission" date="2020-08" db="EMBL/GenBank/DDBJ databases">
        <title>Complete genome sequence of Sphingobium barthaii strain KK22, a high-molecular-weight polycyclic aromatic hydrocarbon-degrading soil bacterium.</title>
        <authorList>
            <person name="Mori J.F."/>
            <person name="Kanaly R.A."/>
        </authorList>
    </citation>
    <scope>NUCLEOTIDE SEQUENCE [LARGE SCALE GENOMIC DNA]</scope>
    <source>
        <strain evidence="16">KK22</strain>
    </source>
</reference>
<evidence type="ECO:0000256" key="8">
    <source>
        <dbReference type="PROSITE-ProRule" id="PRU01360"/>
    </source>
</evidence>